<dbReference type="InterPro" id="IPR007304">
    <property type="entry name" value="TAP46-like"/>
</dbReference>
<dbReference type="AlphaFoldDB" id="A0AA88HU42"/>
<feature type="compositionally biased region" description="Basic and acidic residues" evidence="2">
    <location>
        <begin position="306"/>
        <end position="345"/>
    </location>
</feature>
<organism evidence="3 4">
    <name type="scientific">Artemia franciscana</name>
    <name type="common">Brine shrimp</name>
    <name type="synonym">Artemia sanfranciscana</name>
    <dbReference type="NCBI Taxonomy" id="6661"/>
    <lineage>
        <taxon>Eukaryota</taxon>
        <taxon>Metazoa</taxon>
        <taxon>Ecdysozoa</taxon>
        <taxon>Arthropoda</taxon>
        <taxon>Crustacea</taxon>
        <taxon>Branchiopoda</taxon>
        <taxon>Anostraca</taxon>
        <taxon>Artemiidae</taxon>
        <taxon>Artemia</taxon>
    </lineage>
</organism>
<dbReference type="EMBL" id="JAVRJZ010000012">
    <property type="protein sequence ID" value="KAK2716224.1"/>
    <property type="molecule type" value="Genomic_DNA"/>
</dbReference>
<dbReference type="InterPro" id="IPR038511">
    <property type="entry name" value="TAP42/TAP46-like_sf"/>
</dbReference>
<dbReference type="Proteomes" id="UP001187531">
    <property type="component" value="Unassembled WGS sequence"/>
</dbReference>
<comment type="caution">
    <text evidence="3">The sequence shown here is derived from an EMBL/GenBank/DDBJ whole genome shotgun (WGS) entry which is preliminary data.</text>
</comment>
<dbReference type="PANTHER" id="PTHR10933:SF9">
    <property type="entry name" value="IMMUNOGLOBULIN-BINDING PROTEIN 1"/>
    <property type="match status" value="1"/>
</dbReference>
<gene>
    <name evidence="3" type="ORF">QYM36_010713</name>
</gene>
<accession>A0AA88HU42</accession>
<dbReference type="GO" id="GO:0035303">
    <property type="term" value="P:regulation of dephosphorylation"/>
    <property type="evidence" value="ECO:0007669"/>
    <property type="project" value="TreeGrafter"/>
</dbReference>
<dbReference type="GO" id="GO:0005829">
    <property type="term" value="C:cytosol"/>
    <property type="evidence" value="ECO:0007669"/>
    <property type="project" value="TreeGrafter"/>
</dbReference>
<dbReference type="Pfam" id="PF04177">
    <property type="entry name" value="TAP42"/>
    <property type="match status" value="1"/>
</dbReference>
<keyword evidence="4" id="KW-1185">Reference proteome</keyword>
<dbReference type="FunFam" id="1.25.40.540:FF:000003">
    <property type="entry name" value="Immunoglobulin (CD79A)-binding protein 1"/>
    <property type="match status" value="1"/>
</dbReference>
<name>A0AA88HU42_ARTSF</name>
<evidence type="ECO:0008006" key="5">
    <source>
        <dbReference type="Google" id="ProtNLM"/>
    </source>
</evidence>
<dbReference type="PANTHER" id="PTHR10933">
    <property type="entry name" value="IMMUNOGLOBULIN-BINDING PROTEIN 1"/>
    <property type="match status" value="1"/>
</dbReference>
<protein>
    <recommendedName>
        <fullName evidence="5">Immunoglobulin-binding protein 1</fullName>
    </recommendedName>
</protein>
<dbReference type="Gene3D" id="1.25.40.540">
    <property type="entry name" value="TAP42-like family"/>
    <property type="match status" value="1"/>
</dbReference>
<evidence type="ECO:0000256" key="2">
    <source>
        <dbReference type="SAM" id="MobiDB-lite"/>
    </source>
</evidence>
<evidence type="ECO:0000256" key="1">
    <source>
        <dbReference type="ARBA" id="ARBA00034730"/>
    </source>
</evidence>
<feature type="region of interest" description="Disordered" evidence="2">
    <location>
        <begin position="296"/>
        <end position="345"/>
    </location>
</feature>
<evidence type="ECO:0000313" key="3">
    <source>
        <dbReference type="EMBL" id="KAK2716224.1"/>
    </source>
</evidence>
<dbReference type="GO" id="GO:0009966">
    <property type="term" value="P:regulation of signal transduction"/>
    <property type="evidence" value="ECO:0007669"/>
    <property type="project" value="InterPro"/>
</dbReference>
<reference evidence="3" key="1">
    <citation type="submission" date="2023-07" db="EMBL/GenBank/DDBJ databases">
        <title>Chromosome-level genome assembly of Artemia franciscana.</title>
        <authorList>
            <person name="Jo E."/>
        </authorList>
    </citation>
    <scope>NUCLEOTIDE SEQUENCE</scope>
    <source>
        <tissue evidence="3">Whole body</tissue>
    </source>
</reference>
<dbReference type="GO" id="GO:0051721">
    <property type="term" value="F:protein phosphatase 2A binding"/>
    <property type="evidence" value="ECO:0007669"/>
    <property type="project" value="TreeGrafter"/>
</dbReference>
<sequence>MANQIDNDKTVSELLDEALRLYNEVSKTLEPSTSKHYQDNVKTAIISLENCTKLVNSLALFSSNETISEVATSNLKFLLLPVLLGDLVQKQMQEDRLEQLVISETYYKDFLQRCKNYEITDVEIPTFTSENEPAHPGPMSFVEMAKQRDAKIQKLQEKKEREAKLQELEQAIKNPSTDEEIVREYYLLLISQFIQTALEELRAIAMEKPVVEYMKKMKAGNAPEVTRPKPKKSNLPPVMIITRDKFQKSVYGLGYPSYPVLSVEELMKSRLEEGWYGDLTKQSHSALQDLAGMSGEVALSEQEREEAEKESKVEVDDEEALMKARAWDDWKDDHRRGEGNRHNMG</sequence>
<evidence type="ECO:0000313" key="4">
    <source>
        <dbReference type="Proteomes" id="UP001187531"/>
    </source>
</evidence>
<proteinExistence type="inferred from homology"/>
<dbReference type="EMBL" id="JAVRJZ010000012">
    <property type="protein sequence ID" value="KAK2716223.1"/>
    <property type="molecule type" value="Genomic_DNA"/>
</dbReference>
<comment type="similarity">
    <text evidence="1">Belongs to the IGBP1/TAP42 family.</text>
</comment>